<keyword evidence="1" id="KW-0812">Transmembrane</keyword>
<dbReference type="eggNOG" id="ENOG5030NH9">
    <property type="taxonomic scope" value="Bacteria"/>
</dbReference>
<organism evidence="2 3">
    <name type="scientific">Acetomicrobium mobile (strain ATCC BAA-54 / DSM 13181 / JCM 12221 / NGA)</name>
    <name type="common">Anaerobaculum mobile</name>
    <dbReference type="NCBI Taxonomy" id="891968"/>
    <lineage>
        <taxon>Bacteria</taxon>
        <taxon>Thermotogati</taxon>
        <taxon>Synergistota</taxon>
        <taxon>Synergistia</taxon>
        <taxon>Synergistales</taxon>
        <taxon>Acetomicrobiaceae</taxon>
        <taxon>Acetomicrobium</taxon>
    </lineage>
</organism>
<evidence type="ECO:0000256" key="1">
    <source>
        <dbReference type="SAM" id="Phobius"/>
    </source>
</evidence>
<dbReference type="AlphaFoldDB" id="I4BWT6"/>
<keyword evidence="3" id="KW-1185">Reference proteome</keyword>
<gene>
    <name evidence="2" type="ordered locus">Anamo_1120</name>
</gene>
<evidence type="ECO:0000313" key="3">
    <source>
        <dbReference type="Proteomes" id="UP000006061"/>
    </source>
</evidence>
<protein>
    <submittedName>
        <fullName evidence="2">Uncharacterized protein</fullName>
    </submittedName>
</protein>
<feature type="transmembrane region" description="Helical" evidence="1">
    <location>
        <begin position="343"/>
        <end position="370"/>
    </location>
</feature>
<dbReference type="EMBL" id="CP003198">
    <property type="protein sequence ID" value="AFM21743.1"/>
    <property type="molecule type" value="Genomic_DNA"/>
</dbReference>
<proteinExistence type="predicted"/>
<dbReference type="KEGG" id="amo:Anamo_1120"/>
<keyword evidence="1" id="KW-0472">Membrane</keyword>
<sequence length="380" mass="43204">MSAVKTVLKISKKVILVFICIFILWIFAGVLCNYYETIYPIKKLERLPNANYITEIVKLKDEGKLEEALSLAKFVKEHPDMPGQEDAAVLEAEIEQKLHSKSYIVRQFAKGAITGSADTSAGMLGAIASDLSIYGDFRDVLVQGYKYVTGKEADPFVAVLAGVGVLTSVSLHIDVVPILLKEFKKAKVLSSEFIEVILKVCRDAIKHNEVTEDLKYLFTNIFDVYKKLGFTRSKYLIRTVDSSDDVALAAKLLKDIPDEVFVLAYKNPDLIRNIRNVSYKTDDMEYILKIGAKKGDAGLKYLNKLNKPLFKYSRILAKDIKLGRFNTAFIKDILLNFIKKVPYIIYVVWFVLIITIWYLIKTIVDIYILFPRKKRQISIS</sequence>
<keyword evidence="1" id="KW-1133">Transmembrane helix</keyword>
<evidence type="ECO:0000313" key="2">
    <source>
        <dbReference type="EMBL" id="AFM21743.1"/>
    </source>
</evidence>
<dbReference type="STRING" id="891968.Anamo_1120"/>
<reference evidence="3" key="1">
    <citation type="journal article" date="2013" name="Stand. Genomic Sci.">
        <title>Complete genome sequence of the moderate thermophile Anaerobaculum mobile type strain (NGA(T)).</title>
        <authorList>
            <person name="Mavromatis K."/>
            <person name="Stackebrandt E."/>
            <person name="Held B."/>
            <person name="Lapidus A."/>
            <person name="Nolan M."/>
            <person name="Lucas S."/>
            <person name="Hammon N."/>
            <person name="Deshpande S."/>
            <person name="Cheng J.F."/>
            <person name="Tapia R."/>
            <person name="Goodwin L.A."/>
            <person name="Pitluck S."/>
            <person name="Liolios K."/>
            <person name="Pagani I."/>
            <person name="Ivanova N."/>
            <person name="Mikhailova N."/>
            <person name="Huntemann M."/>
            <person name="Pati A."/>
            <person name="Chen A."/>
            <person name="Palaniappan K."/>
            <person name="Land M."/>
            <person name="Rohde M."/>
            <person name="Spring S."/>
            <person name="Goker M."/>
            <person name="Woyke T."/>
            <person name="Detter J.C."/>
            <person name="Bristow J."/>
            <person name="Eisen J.A."/>
            <person name="Markowitz V."/>
            <person name="Hugenholtz P."/>
            <person name="Klenk H.P."/>
            <person name="Kyrpides N.C."/>
        </authorList>
    </citation>
    <scope>NUCLEOTIDE SEQUENCE</scope>
    <source>
        <strain evidence="3">ATCC BAA-54 / DSM 13181 / NGA</strain>
    </source>
</reference>
<dbReference type="Proteomes" id="UP000006061">
    <property type="component" value="Chromosome"/>
</dbReference>
<accession>I4BWT6</accession>
<name>I4BWT6_ACEMN</name>
<dbReference type="HOGENOM" id="CLU_726923_0_0_0"/>